<dbReference type="InterPro" id="IPR029058">
    <property type="entry name" value="AB_hydrolase_fold"/>
</dbReference>
<accession>A0A417XTY3</accession>
<feature type="domain" description="AB hydrolase-1" evidence="1">
    <location>
        <begin position="4"/>
        <end position="236"/>
    </location>
</feature>
<name>A0A417XTY3_9ACTN</name>
<dbReference type="AlphaFoldDB" id="A0A417XTY3"/>
<dbReference type="GO" id="GO:0016787">
    <property type="term" value="F:hydrolase activity"/>
    <property type="evidence" value="ECO:0007669"/>
    <property type="project" value="UniProtKB-KW"/>
</dbReference>
<dbReference type="Pfam" id="PF12697">
    <property type="entry name" value="Abhydrolase_6"/>
    <property type="match status" value="1"/>
</dbReference>
<evidence type="ECO:0000313" key="3">
    <source>
        <dbReference type="Proteomes" id="UP000283644"/>
    </source>
</evidence>
<dbReference type="RefSeq" id="WP_118928417.1">
    <property type="nucleotide sequence ID" value="NZ_QXGH01000038.1"/>
</dbReference>
<comment type="caution">
    <text evidence="2">The sequence shown here is derived from an EMBL/GenBank/DDBJ whole genome shotgun (WGS) entry which is preliminary data.</text>
</comment>
<dbReference type="SUPFAM" id="SSF53474">
    <property type="entry name" value="alpha/beta-Hydrolases"/>
    <property type="match status" value="1"/>
</dbReference>
<proteinExistence type="predicted"/>
<gene>
    <name evidence="2" type="ORF">D0Z08_27115</name>
</gene>
<keyword evidence="2" id="KW-0378">Hydrolase</keyword>
<dbReference type="Proteomes" id="UP000283644">
    <property type="component" value="Unassembled WGS sequence"/>
</dbReference>
<reference evidence="2 3" key="1">
    <citation type="submission" date="2018-09" db="EMBL/GenBank/DDBJ databases">
        <title>Genome sequencing of Nocardioides immobilis CCTCC AB 2017083 for comparison to Nocardioides silvaticus.</title>
        <authorList>
            <person name="Li C."/>
            <person name="Wang G."/>
        </authorList>
    </citation>
    <scope>NUCLEOTIDE SEQUENCE [LARGE SCALE GENOMIC DNA]</scope>
    <source>
        <strain evidence="2 3">CCTCC AB 2017083</strain>
    </source>
</reference>
<protein>
    <submittedName>
        <fullName evidence="2">Alpha/beta hydrolase</fullName>
    </submittedName>
</protein>
<evidence type="ECO:0000313" key="2">
    <source>
        <dbReference type="EMBL" id="RHW23919.1"/>
    </source>
</evidence>
<dbReference type="EMBL" id="QXGH01000038">
    <property type="protein sequence ID" value="RHW23919.1"/>
    <property type="molecule type" value="Genomic_DNA"/>
</dbReference>
<dbReference type="Gene3D" id="3.40.50.1820">
    <property type="entry name" value="alpha/beta hydrolase"/>
    <property type="match status" value="1"/>
</dbReference>
<evidence type="ECO:0000259" key="1">
    <source>
        <dbReference type="Pfam" id="PF12697"/>
    </source>
</evidence>
<sequence length="253" mass="27827">MTTVLVHGVPETDVVWRPMLEELGRDDVVPLSPPGFGAPVPERFGASWIEYRDWLIREVETIGHPVHVVGHDWGGVHALNAVLVRPDLFLSWTVDVIGGYDPAYVWHDFAQEWRAIDKGEAVVHALFGGTVEERVQTNEFLGIPTETAQRLAEGQDQTLTRCLLSLYRSAPESILKQMAQSLADAAVIPGLVVIATGDDFVGDVEMRRRTAARVGATVAELPHGHWWMLENPALAAATLTSFWNSLSPVDAHA</sequence>
<dbReference type="InterPro" id="IPR000073">
    <property type="entry name" value="AB_hydrolase_1"/>
</dbReference>
<organism evidence="2 3">
    <name type="scientific">Nocardioides immobilis</name>
    <dbReference type="NCBI Taxonomy" id="2049295"/>
    <lineage>
        <taxon>Bacteria</taxon>
        <taxon>Bacillati</taxon>
        <taxon>Actinomycetota</taxon>
        <taxon>Actinomycetes</taxon>
        <taxon>Propionibacteriales</taxon>
        <taxon>Nocardioidaceae</taxon>
        <taxon>Nocardioides</taxon>
    </lineage>
</organism>
<dbReference type="OrthoDB" id="812569at2"/>
<keyword evidence="3" id="KW-1185">Reference proteome</keyword>